<evidence type="ECO:0000259" key="6">
    <source>
        <dbReference type="PROSITE" id="PS50067"/>
    </source>
</evidence>
<dbReference type="VEuPathDB" id="FungiDB:C5L36_0E05340"/>
<dbReference type="InterPro" id="IPR036961">
    <property type="entry name" value="Kinesin_motor_dom_sf"/>
</dbReference>
<protein>
    <recommendedName>
        <fullName evidence="6">Kinesin motor domain-containing protein</fullName>
    </recommendedName>
</protein>
<dbReference type="SMART" id="SM00129">
    <property type="entry name" value="KISc"/>
    <property type="match status" value="1"/>
</dbReference>
<proteinExistence type="inferred from homology"/>
<dbReference type="RefSeq" id="XP_029323953.1">
    <property type="nucleotide sequence ID" value="XM_029468093.1"/>
</dbReference>
<keyword evidence="1" id="KW-0493">Microtubule</keyword>
<dbReference type="GO" id="GO:0008017">
    <property type="term" value="F:microtubule binding"/>
    <property type="evidence" value="ECO:0007669"/>
    <property type="project" value="InterPro"/>
</dbReference>
<dbReference type="PANTHER" id="PTHR47968:SF36">
    <property type="entry name" value="KINESIN HEAVY CHAIN ISOFORM X1"/>
    <property type="match status" value="1"/>
</dbReference>
<dbReference type="AlphaFoldDB" id="A0A2U9RAW7"/>
<evidence type="ECO:0000313" key="7">
    <source>
        <dbReference type="EMBL" id="AWU78477.1"/>
    </source>
</evidence>
<dbReference type="InterPro" id="IPR027417">
    <property type="entry name" value="P-loop_NTPase"/>
</dbReference>
<dbReference type="GO" id="GO:0005524">
    <property type="term" value="F:ATP binding"/>
    <property type="evidence" value="ECO:0007669"/>
    <property type="project" value="UniProtKB-UniRule"/>
</dbReference>
<sequence>MEETVKVYLRFRPTSGPHADYEINDNSVRIDSPQPLKQIRGGNTTVTQATTYTFDRIFGIEATEEEINLHIVANALNYVMSGHNSLILCCGQTGGGKTYTMNGITLGFFDMIFQEIEKADEKMLYTIGLSYFQIYNDEVGDLLKVANQPIIRDSGVIEGLEKIYAGCKEDILEVLEIGSMNRKLADSKQYKMGSKSHTILRIEFSVDDGEIVRESTLFLVDLASPKKINRCFASIEEKLTIDPSFSALKSVINNLAAQGNEDPYRDSKLTRILQDSLAAHTKKFIIITCSPDSRYFNETVSFFQLLQRLKQVDNYVNKKDLIRKEPENWKSKYFDALNRIVEVEAQIESLLHLDRNCTDLCELKDENLIFKKDLSVLMSSFNDHTTKLGNTLPSSSLWALTSLRKELDVYKRLLVSKTDEILYLRSQINRNSNGDDITKELTSTIQRQNEDILVQIKRAEKQLWDSEEKYKLANDKWTERNQMVELEQLQIESKLTNLGERLRSIPKESKTQTSKGLNLSILKQ</sequence>
<evidence type="ECO:0000313" key="8">
    <source>
        <dbReference type="Proteomes" id="UP000249293"/>
    </source>
</evidence>
<dbReference type="GeneID" id="40386336"/>
<keyword evidence="8" id="KW-1185">Reference proteome</keyword>
<keyword evidence="4" id="KW-0067">ATP-binding</keyword>
<dbReference type="KEGG" id="pkz:C5L36_0E05340"/>
<dbReference type="Gene3D" id="3.40.850.10">
    <property type="entry name" value="Kinesin motor domain"/>
    <property type="match status" value="1"/>
</dbReference>
<feature type="binding site" evidence="4">
    <location>
        <begin position="91"/>
        <end position="98"/>
    </location>
    <ligand>
        <name>ATP</name>
        <dbReference type="ChEBI" id="CHEBI:30616"/>
    </ligand>
</feature>
<feature type="domain" description="Kinesin motor" evidence="6">
    <location>
        <begin position="4"/>
        <end position="312"/>
    </location>
</feature>
<dbReference type="SUPFAM" id="SSF52540">
    <property type="entry name" value="P-loop containing nucleoside triphosphate hydrolases"/>
    <property type="match status" value="1"/>
</dbReference>
<dbReference type="InterPro" id="IPR027640">
    <property type="entry name" value="Kinesin-like_fam"/>
</dbReference>
<accession>A0A2U9RAW7</accession>
<keyword evidence="3 4" id="KW-0505">Motor protein</keyword>
<comment type="similarity">
    <text evidence="4">Belongs to the TRAFAC class myosin-kinesin ATPase superfamily. Kinesin family.</text>
</comment>
<dbReference type="Pfam" id="PF00225">
    <property type="entry name" value="Kinesin"/>
    <property type="match status" value="1"/>
</dbReference>
<gene>
    <name evidence="7" type="ORF">C5L36_0E05340</name>
</gene>
<evidence type="ECO:0000256" key="1">
    <source>
        <dbReference type="ARBA" id="ARBA00022701"/>
    </source>
</evidence>
<evidence type="ECO:0000256" key="3">
    <source>
        <dbReference type="ARBA" id="ARBA00023175"/>
    </source>
</evidence>
<dbReference type="InterPro" id="IPR001752">
    <property type="entry name" value="Kinesin_motor_dom"/>
</dbReference>
<evidence type="ECO:0000256" key="2">
    <source>
        <dbReference type="ARBA" id="ARBA00023054"/>
    </source>
</evidence>
<dbReference type="STRING" id="4909.A0A2U9RAW7"/>
<dbReference type="GO" id="GO:0005874">
    <property type="term" value="C:microtubule"/>
    <property type="evidence" value="ECO:0007669"/>
    <property type="project" value="UniProtKB-KW"/>
</dbReference>
<dbReference type="PRINTS" id="PR00380">
    <property type="entry name" value="KINESINHEAVY"/>
</dbReference>
<keyword evidence="4" id="KW-0547">Nucleotide-binding</keyword>
<dbReference type="PROSITE" id="PS50067">
    <property type="entry name" value="KINESIN_MOTOR_2"/>
    <property type="match status" value="1"/>
</dbReference>
<dbReference type="PANTHER" id="PTHR47968">
    <property type="entry name" value="CENTROMERE PROTEIN E"/>
    <property type="match status" value="1"/>
</dbReference>
<evidence type="ECO:0000256" key="4">
    <source>
        <dbReference type="PROSITE-ProRule" id="PRU00283"/>
    </source>
</evidence>
<name>A0A2U9RAW7_PICKU</name>
<keyword evidence="2 5" id="KW-0175">Coiled coil</keyword>
<reference evidence="7 8" key="1">
    <citation type="submission" date="2018-06" db="EMBL/GenBank/DDBJ databases">
        <title>Population genomics shows no distinction between pathogenic Candida krusei and environmental Pichia kudriavzevii: One species, four names.</title>
        <authorList>
            <person name="Douglass A.P."/>
            <person name="Offei B."/>
            <person name="Braun-Galleani S."/>
            <person name="Coughlan A.Y."/>
            <person name="Martos A."/>
            <person name="Ortiz-Merino R.A."/>
            <person name="Byrne K.P."/>
            <person name="Wolfe K.H."/>
        </authorList>
    </citation>
    <scope>NUCLEOTIDE SEQUENCE [LARGE SCALE GENOMIC DNA]</scope>
    <source>
        <strain evidence="7 8">CBS573</strain>
    </source>
</reference>
<dbReference type="Proteomes" id="UP000249293">
    <property type="component" value="Chromosome 5"/>
</dbReference>
<dbReference type="OrthoDB" id="3176171at2759"/>
<evidence type="ECO:0000256" key="5">
    <source>
        <dbReference type="SAM" id="Coils"/>
    </source>
</evidence>
<dbReference type="GO" id="GO:0007018">
    <property type="term" value="P:microtubule-based movement"/>
    <property type="evidence" value="ECO:0007669"/>
    <property type="project" value="InterPro"/>
</dbReference>
<feature type="coiled-coil region" evidence="5">
    <location>
        <begin position="449"/>
        <end position="476"/>
    </location>
</feature>
<organism evidence="7 8">
    <name type="scientific">Pichia kudriavzevii</name>
    <name type="common">Yeast</name>
    <name type="synonym">Issatchenkia orientalis</name>
    <dbReference type="NCBI Taxonomy" id="4909"/>
    <lineage>
        <taxon>Eukaryota</taxon>
        <taxon>Fungi</taxon>
        <taxon>Dikarya</taxon>
        <taxon>Ascomycota</taxon>
        <taxon>Saccharomycotina</taxon>
        <taxon>Pichiomycetes</taxon>
        <taxon>Pichiales</taxon>
        <taxon>Pichiaceae</taxon>
        <taxon>Pichia</taxon>
    </lineage>
</organism>
<dbReference type="EMBL" id="CP028777">
    <property type="protein sequence ID" value="AWU78477.1"/>
    <property type="molecule type" value="Genomic_DNA"/>
</dbReference>
<dbReference type="GO" id="GO:0003777">
    <property type="term" value="F:microtubule motor activity"/>
    <property type="evidence" value="ECO:0007669"/>
    <property type="project" value="InterPro"/>
</dbReference>